<evidence type="ECO:0000313" key="2">
    <source>
        <dbReference type="EMBL" id="PHK97755.1"/>
    </source>
</evidence>
<comment type="caution">
    <text evidence="2">The sequence shown here is derived from an EMBL/GenBank/DDBJ whole genome shotgun (WGS) entry which is preliminary data.</text>
</comment>
<accession>A0A2G0CCR5</accession>
<dbReference type="Proteomes" id="UP000226437">
    <property type="component" value="Unassembled WGS sequence"/>
</dbReference>
<feature type="region of interest" description="Disordered" evidence="1">
    <location>
        <begin position="506"/>
        <end position="529"/>
    </location>
</feature>
<evidence type="ECO:0000256" key="1">
    <source>
        <dbReference type="SAM" id="MobiDB-lite"/>
    </source>
</evidence>
<proteinExistence type="predicted"/>
<organism evidence="2 3">
    <name type="scientific">Neolewinella marina</name>
    <dbReference type="NCBI Taxonomy" id="438751"/>
    <lineage>
        <taxon>Bacteria</taxon>
        <taxon>Pseudomonadati</taxon>
        <taxon>Bacteroidota</taxon>
        <taxon>Saprospiria</taxon>
        <taxon>Saprospirales</taxon>
        <taxon>Lewinellaceae</taxon>
        <taxon>Neolewinella</taxon>
    </lineage>
</organism>
<protein>
    <submittedName>
        <fullName evidence="2">Uncharacterized protein</fullName>
    </submittedName>
</protein>
<reference evidence="2 3" key="1">
    <citation type="submission" date="2017-10" db="EMBL/GenBank/DDBJ databases">
        <title>The draft genome sequence of Lewinella marina KCTC 32374.</title>
        <authorList>
            <person name="Wang K."/>
        </authorList>
    </citation>
    <scope>NUCLEOTIDE SEQUENCE [LARGE SCALE GENOMIC DNA]</scope>
    <source>
        <strain evidence="2 3">MKG-38</strain>
    </source>
</reference>
<name>A0A2G0CCR5_9BACT</name>
<dbReference type="OrthoDB" id="714416at2"/>
<dbReference type="AlphaFoldDB" id="A0A2G0CCR5"/>
<dbReference type="EMBL" id="PDLO01000007">
    <property type="protein sequence ID" value="PHK97755.1"/>
    <property type="molecule type" value="Genomic_DNA"/>
</dbReference>
<evidence type="ECO:0000313" key="3">
    <source>
        <dbReference type="Proteomes" id="UP000226437"/>
    </source>
</evidence>
<keyword evidence="3" id="KW-1185">Reference proteome</keyword>
<gene>
    <name evidence="2" type="ORF">CGL56_15125</name>
</gene>
<sequence length="529" mass="61547">MPTAVKDQLWRLIKSLNKAEKRNFKLYATRGGSTGDSKFIQLFDVLDRLPSPDDAVVTDRLALTAGQYSNLKRHLYQQVLTSLRLIYINKEIDIELREQIDFSHILYGKGLYLDALRSLERAKAKAVEHNRDVLHLEILEFQKLIESRHVTLSRQIDNKMDLLLNESAERSYSVLNTSELFNLNIQIHGRYIEAGHSRSAEERQENREFWDNIQTYRFDREIVRSTFHQKINRFQASMWYHYIQLSFDDALESAMNALTLFHLSTHMTVKDPDLYLRCLYYVSIFAYLTGDTLRMLRSLRVVQEFLGDDQVLLNENSQLIGRTYAGLMTLNAHLATGNWAGAHRAGQQLRSAYISKEFRPTDHRWGLFLYKFAATCFILRRFEEALDYLNEIINMRTGILREDLLLNTRLLHLLCHYELGNRALLDYHLVNVNRQMRKSTETGQVHRLATAALRKLIKLVKSEHLPIFQKLDEELREAATNDPYEHKALLYLDLTHWVRFHLPRPEASGPQQSAAPDVPYGVSPSAPTA</sequence>
<dbReference type="RefSeq" id="WP_099107409.1">
    <property type="nucleotide sequence ID" value="NZ_JAATJF010000005.1"/>
</dbReference>